<dbReference type="CDD" id="cd09112">
    <property type="entry name" value="PLDc_CLS_2"/>
    <property type="match status" value="1"/>
</dbReference>
<keyword evidence="16" id="KW-1185">Reference proteome</keyword>
<dbReference type="EC" id="2.7.8.-" evidence="12"/>
<keyword evidence="9 13" id="KW-0472">Membrane</keyword>
<feature type="transmembrane region" description="Helical" evidence="13">
    <location>
        <begin position="43"/>
        <end position="63"/>
    </location>
</feature>
<evidence type="ECO:0000256" key="2">
    <source>
        <dbReference type="ARBA" id="ARBA00022475"/>
    </source>
</evidence>
<dbReference type="AlphaFoldDB" id="A0A2S0MIB4"/>
<feature type="domain" description="PLD phosphodiesterase" evidence="14">
    <location>
        <begin position="399"/>
        <end position="426"/>
    </location>
</feature>
<keyword evidence="5 13" id="KW-0812">Transmembrane</keyword>
<proteinExistence type="predicted"/>
<feature type="transmembrane region" description="Helical" evidence="13">
    <location>
        <begin position="13"/>
        <end position="34"/>
    </location>
</feature>
<sequence length="484" mass="54147">MDLPSFFIAGHNWTFWLGWVWTLSSIVLTTWVVLQRRSPVSTLAWIMVLNIMPVIGIAVYAYFGPQRVKRQRLRRWHSRAALMSQRDVQRLRTHRPNAPGWALQHAALIEASCGMPASSVQSVEILPSGGATLAALLAAIDAAQHHVHLEYYIFEPDQTGTQLLNALTAKARTGVEVRLLVDGIGSPALLSRKHRQLLDEFRAAGGEFAVFHPARLDRLRPLVNLRTHRKIVVVDGRVGLLGGINVTDDENEHFRPHDAYRDTHLLLRGGAVRWLQYVFLQDWHYANGRPPRGEAEFLPDVAPGDLPVQIVASGPDTDGEAIHRAMIDALNMARQRIWLATPYFVPTEAALLALTNAALRGVQVKLIVPERSDSRIVTAAARSYYKELQAAGVLVFEYRGRMFHAKTLLVDNHYGMVGSANFDNRSFRLNFEVAAVVYDGAFNEQLARMFDDDLSQCKLVPADRHTPPAQYVFESLARLGSPLL</sequence>
<reference evidence="15 16" key="1">
    <citation type="submission" date="2018-03" db="EMBL/GenBank/DDBJ databases">
        <title>Genome sequencing of Ottowia sp.</title>
        <authorList>
            <person name="Kim S.-J."/>
            <person name="Heo J."/>
            <person name="Kwon S.-W."/>
        </authorList>
    </citation>
    <scope>NUCLEOTIDE SEQUENCE [LARGE SCALE GENOMIC DNA]</scope>
    <source>
        <strain evidence="15 16">KADR8-3</strain>
    </source>
</reference>
<evidence type="ECO:0000256" key="7">
    <source>
        <dbReference type="ARBA" id="ARBA00022989"/>
    </source>
</evidence>
<keyword evidence="3" id="KW-0444">Lipid biosynthesis</keyword>
<dbReference type="KEGG" id="otk:C6570_16330"/>
<dbReference type="Proteomes" id="UP000239709">
    <property type="component" value="Chromosome"/>
</dbReference>
<keyword evidence="4" id="KW-0808">Transferase</keyword>
<dbReference type="Gene3D" id="3.30.870.10">
    <property type="entry name" value="Endonuclease Chain A"/>
    <property type="match status" value="2"/>
</dbReference>
<dbReference type="GO" id="GO:0032049">
    <property type="term" value="P:cardiolipin biosynthetic process"/>
    <property type="evidence" value="ECO:0007669"/>
    <property type="project" value="UniProtKB-UniRule"/>
</dbReference>
<evidence type="ECO:0000256" key="9">
    <source>
        <dbReference type="ARBA" id="ARBA00023136"/>
    </source>
</evidence>
<dbReference type="SUPFAM" id="SSF56024">
    <property type="entry name" value="Phospholipase D/nuclease"/>
    <property type="match status" value="2"/>
</dbReference>
<dbReference type="PANTHER" id="PTHR21248">
    <property type="entry name" value="CARDIOLIPIN SYNTHASE"/>
    <property type="match status" value="1"/>
</dbReference>
<evidence type="ECO:0000313" key="16">
    <source>
        <dbReference type="Proteomes" id="UP000239709"/>
    </source>
</evidence>
<feature type="domain" description="PLD phosphodiesterase" evidence="14">
    <location>
        <begin position="223"/>
        <end position="250"/>
    </location>
</feature>
<dbReference type="InterPro" id="IPR027379">
    <property type="entry name" value="CLS_N"/>
</dbReference>
<evidence type="ECO:0000256" key="13">
    <source>
        <dbReference type="SAM" id="Phobius"/>
    </source>
</evidence>
<evidence type="ECO:0000256" key="12">
    <source>
        <dbReference type="NCBIfam" id="TIGR04265"/>
    </source>
</evidence>
<comment type="subcellular location">
    <subcellularLocation>
        <location evidence="1">Cell membrane</location>
        <topology evidence="1">Multi-pass membrane protein</topology>
    </subcellularLocation>
</comment>
<dbReference type="GO" id="GO:0008808">
    <property type="term" value="F:cardiolipin synthase activity"/>
    <property type="evidence" value="ECO:0007669"/>
    <property type="project" value="UniProtKB-UniRule"/>
</dbReference>
<evidence type="ECO:0000256" key="11">
    <source>
        <dbReference type="ARBA" id="ARBA00023264"/>
    </source>
</evidence>
<evidence type="ECO:0000256" key="1">
    <source>
        <dbReference type="ARBA" id="ARBA00004651"/>
    </source>
</evidence>
<keyword evidence="11" id="KW-1208">Phospholipid metabolism</keyword>
<keyword evidence="10" id="KW-0594">Phospholipid biosynthesis</keyword>
<dbReference type="RefSeq" id="WP_106704158.1">
    <property type="nucleotide sequence ID" value="NZ_CP027666.1"/>
</dbReference>
<evidence type="ECO:0000256" key="6">
    <source>
        <dbReference type="ARBA" id="ARBA00022737"/>
    </source>
</evidence>
<keyword evidence="7 13" id="KW-1133">Transmembrane helix</keyword>
<dbReference type="GO" id="GO:0005886">
    <property type="term" value="C:plasma membrane"/>
    <property type="evidence" value="ECO:0007669"/>
    <property type="project" value="UniProtKB-SubCell"/>
</dbReference>
<evidence type="ECO:0000259" key="14">
    <source>
        <dbReference type="PROSITE" id="PS50035"/>
    </source>
</evidence>
<dbReference type="InterPro" id="IPR022924">
    <property type="entry name" value="Cardiolipin_synthase"/>
</dbReference>
<gene>
    <name evidence="15" type="primary">cls</name>
    <name evidence="15" type="ORF">C6570_16330</name>
</gene>
<evidence type="ECO:0000256" key="5">
    <source>
        <dbReference type="ARBA" id="ARBA00022692"/>
    </source>
</evidence>
<dbReference type="EMBL" id="CP027666">
    <property type="protein sequence ID" value="AVO35612.1"/>
    <property type="molecule type" value="Genomic_DNA"/>
</dbReference>
<dbReference type="InterPro" id="IPR001736">
    <property type="entry name" value="PLipase_D/transphosphatidylase"/>
</dbReference>
<dbReference type="Pfam" id="PF13396">
    <property type="entry name" value="PLDc_N"/>
    <property type="match status" value="1"/>
</dbReference>
<keyword evidence="2" id="KW-1003">Cell membrane</keyword>
<keyword evidence="6" id="KW-0677">Repeat</keyword>
<accession>A0A2S0MIB4</accession>
<evidence type="ECO:0000256" key="4">
    <source>
        <dbReference type="ARBA" id="ARBA00022679"/>
    </source>
</evidence>
<dbReference type="OrthoDB" id="9762009at2"/>
<keyword evidence="8" id="KW-0443">Lipid metabolism</keyword>
<dbReference type="Pfam" id="PF13091">
    <property type="entry name" value="PLDc_2"/>
    <property type="match status" value="2"/>
</dbReference>
<organism evidence="15 16">
    <name type="scientific">Ottowia oryzae</name>
    <dbReference type="NCBI Taxonomy" id="2109914"/>
    <lineage>
        <taxon>Bacteria</taxon>
        <taxon>Pseudomonadati</taxon>
        <taxon>Pseudomonadota</taxon>
        <taxon>Betaproteobacteria</taxon>
        <taxon>Burkholderiales</taxon>
        <taxon>Comamonadaceae</taxon>
        <taxon>Ottowia</taxon>
    </lineage>
</organism>
<dbReference type="PROSITE" id="PS50035">
    <property type="entry name" value="PLD"/>
    <property type="match status" value="2"/>
</dbReference>
<protein>
    <recommendedName>
        <fullName evidence="12">Cardiolipin synthase</fullName>
        <ecNumber evidence="12">2.7.8.-</ecNumber>
    </recommendedName>
</protein>
<dbReference type="CDD" id="cd09110">
    <property type="entry name" value="PLDc_CLS_1"/>
    <property type="match status" value="1"/>
</dbReference>
<evidence type="ECO:0000256" key="8">
    <source>
        <dbReference type="ARBA" id="ARBA00023098"/>
    </source>
</evidence>
<dbReference type="PANTHER" id="PTHR21248:SF22">
    <property type="entry name" value="PHOSPHOLIPASE D"/>
    <property type="match status" value="1"/>
</dbReference>
<dbReference type="NCBIfam" id="TIGR04265">
    <property type="entry name" value="bac_cardiolipin"/>
    <property type="match status" value="1"/>
</dbReference>
<name>A0A2S0MIB4_9BURK</name>
<dbReference type="InterPro" id="IPR025202">
    <property type="entry name" value="PLD-like_dom"/>
</dbReference>
<dbReference type="SMART" id="SM00155">
    <property type="entry name" value="PLDc"/>
    <property type="match status" value="2"/>
</dbReference>
<evidence type="ECO:0000256" key="3">
    <source>
        <dbReference type="ARBA" id="ARBA00022516"/>
    </source>
</evidence>
<evidence type="ECO:0000256" key="10">
    <source>
        <dbReference type="ARBA" id="ARBA00023209"/>
    </source>
</evidence>
<evidence type="ECO:0000313" key="15">
    <source>
        <dbReference type="EMBL" id="AVO35612.1"/>
    </source>
</evidence>